<dbReference type="AlphaFoldDB" id="A0A8J6BWX0"/>
<gene>
    <name evidence="1" type="ORF">GUJ93_ZPchr0012g21519</name>
</gene>
<proteinExistence type="predicted"/>
<reference evidence="1" key="1">
    <citation type="journal article" date="2021" name="bioRxiv">
        <title>Whole Genome Assembly and Annotation of Northern Wild Rice, Zizania palustris L., Supports a Whole Genome Duplication in the Zizania Genus.</title>
        <authorList>
            <person name="Haas M."/>
            <person name="Kono T."/>
            <person name="Macchietto M."/>
            <person name="Millas R."/>
            <person name="McGilp L."/>
            <person name="Shao M."/>
            <person name="Duquette J."/>
            <person name="Hirsch C.N."/>
            <person name="Kimball J."/>
        </authorList>
    </citation>
    <scope>NUCLEOTIDE SEQUENCE</scope>
    <source>
        <tissue evidence="1">Fresh leaf tissue</tissue>
    </source>
</reference>
<reference evidence="1" key="2">
    <citation type="submission" date="2021-02" db="EMBL/GenBank/DDBJ databases">
        <authorList>
            <person name="Kimball J.A."/>
            <person name="Haas M.W."/>
            <person name="Macchietto M."/>
            <person name="Kono T."/>
            <person name="Duquette J."/>
            <person name="Shao M."/>
        </authorList>
    </citation>
    <scope>NUCLEOTIDE SEQUENCE</scope>
    <source>
        <tissue evidence="1">Fresh leaf tissue</tissue>
    </source>
</reference>
<sequence>MPSIPKNSKSPFCAKPFRLPIVRSPILPGGLAEGARAPGLQAVLLLCYAADASLEHSHAAGRTPPRSRQDPTD</sequence>
<organism evidence="1 2">
    <name type="scientific">Zizania palustris</name>
    <name type="common">Northern wild rice</name>
    <dbReference type="NCBI Taxonomy" id="103762"/>
    <lineage>
        <taxon>Eukaryota</taxon>
        <taxon>Viridiplantae</taxon>
        <taxon>Streptophyta</taxon>
        <taxon>Embryophyta</taxon>
        <taxon>Tracheophyta</taxon>
        <taxon>Spermatophyta</taxon>
        <taxon>Magnoliopsida</taxon>
        <taxon>Liliopsida</taxon>
        <taxon>Poales</taxon>
        <taxon>Poaceae</taxon>
        <taxon>BOP clade</taxon>
        <taxon>Oryzoideae</taxon>
        <taxon>Oryzeae</taxon>
        <taxon>Zizaniinae</taxon>
        <taxon>Zizania</taxon>
    </lineage>
</organism>
<evidence type="ECO:0000313" key="1">
    <source>
        <dbReference type="EMBL" id="KAG8095320.1"/>
    </source>
</evidence>
<evidence type="ECO:0000313" key="2">
    <source>
        <dbReference type="Proteomes" id="UP000729402"/>
    </source>
</evidence>
<dbReference type="Proteomes" id="UP000729402">
    <property type="component" value="Unassembled WGS sequence"/>
</dbReference>
<protein>
    <submittedName>
        <fullName evidence="1">Uncharacterized protein</fullName>
    </submittedName>
</protein>
<comment type="caution">
    <text evidence="1">The sequence shown here is derived from an EMBL/GenBank/DDBJ whole genome shotgun (WGS) entry which is preliminary data.</text>
</comment>
<dbReference type="EMBL" id="JAAALK010000080">
    <property type="protein sequence ID" value="KAG8095320.1"/>
    <property type="molecule type" value="Genomic_DNA"/>
</dbReference>
<name>A0A8J6BWX0_ZIZPA</name>
<keyword evidence="2" id="KW-1185">Reference proteome</keyword>
<accession>A0A8J6BWX0</accession>